<keyword evidence="10" id="KW-0675">Receptor</keyword>
<gene>
    <name evidence="12" type="primary">LOC114327301</name>
</gene>
<keyword evidence="7" id="KW-0653">Protein transport</keyword>
<evidence type="ECO:0000256" key="4">
    <source>
        <dbReference type="ARBA" id="ARBA00022692"/>
    </source>
</evidence>
<feature type="transmembrane region" description="Helical" evidence="11">
    <location>
        <begin position="76"/>
        <end position="94"/>
    </location>
</feature>
<dbReference type="GO" id="GO:0016192">
    <property type="term" value="P:vesicle-mediated transport"/>
    <property type="evidence" value="ECO:0007669"/>
    <property type="project" value="UniProtKB-KW"/>
</dbReference>
<dbReference type="InterPro" id="IPR000133">
    <property type="entry name" value="ER_ret_rcpt"/>
</dbReference>
<keyword evidence="8 11" id="KW-1133">Transmembrane helix</keyword>
<dbReference type="RefSeq" id="XP_028131680.1">
    <property type="nucleotide sequence ID" value="XM_028275879.1"/>
</dbReference>
<evidence type="ECO:0000256" key="7">
    <source>
        <dbReference type="ARBA" id="ARBA00022927"/>
    </source>
</evidence>
<comment type="similarity">
    <text evidence="2">Belongs to the ERD2 family.</text>
</comment>
<dbReference type="PANTHER" id="PTHR10585">
    <property type="entry name" value="ER LUMEN PROTEIN RETAINING RECEPTOR"/>
    <property type="match status" value="1"/>
</dbReference>
<sequence>MGPLHVTLYHIQCGDRQIFICYIIYLECISAKTQLLYTVALVAVCDIPLLLLALLTMLAFALSFKMGDTYEKDADSFWTEILLTAAFILSVFVHDGSSSYGILSAFGEYLESVAFIPQLYMIWNSKTTTKDMKVYVYFLFLYKLLNILPIIYIYWVMLDYNIRYSVVVMLNFLILFIAVLTVRSKKIILPSQDEKIDTKAQNIFIVTSGIAPSITATKPEAVPDAKNEVNKPSLV</sequence>
<evidence type="ECO:0000256" key="8">
    <source>
        <dbReference type="ARBA" id="ARBA00022989"/>
    </source>
</evidence>
<dbReference type="GO" id="GO:0015031">
    <property type="term" value="P:protein transport"/>
    <property type="evidence" value="ECO:0007669"/>
    <property type="project" value="UniProtKB-KW"/>
</dbReference>
<reference evidence="12" key="1">
    <citation type="submission" date="2025-08" db="UniProtKB">
        <authorList>
            <consortium name="RefSeq"/>
        </authorList>
    </citation>
    <scope>IDENTIFICATION</scope>
</reference>
<dbReference type="InParanoid" id="A0A6P7FE89"/>
<dbReference type="GO" id="GO:0005789">
    <property type="term" value="C:endoplasmic reticulum membrane"/>
    <property type="evidence" value="ECO:0007669"/>
    <property type="project" value="UniProtKB-SubCell"/>
</dbReference>
<dbReference type="AlphaFoldDB" id="A0A6P7FE89"/>
<keyword evidence="6" id="KW-0931">ER-Golgi transport</keyword>
<evidence type="ECO:0000256" key="3">
    <source>
        <dbReference type="ARBA" id="ARBA00022448"/>
    </source>
</evidence>
<dbReference type="GO" id="GO:0006621">
    <property type="term" value="P:protein retention in ER lumen"/>
    <property type="evidence" value="ECO:0007669"/>
    <property type="project" value="InterPro"/>
</dbReference>
<organism evidence="12">
    <name type="scientific">Diabrotica virgifera virgifera</name>
    <name type="common">western corn rootworm</name>
    <dbReference type="NCBI Taxonomy" id="50390"/>
    <lineage>
        <taxon>Eukaryota</taxon>
        <taxon>Metazoa</taxon>
        <taxon>Ecdysozoa</taxon>
        <taxon>Arthropoda</taxon>
        <taxon>Hexapoda</taxon>
        <taxon>Insecta</taxon>
        <taxon>Pterygota</taxon>
        <taxon>Neoptera</taxon>
        <taxon>Endopterygota</taxon>
        <taxon>Coleoptera</taxon>
        <taxon>Polyphaga</taxon>
        <taxon>Cucujiformia</taxon>
        <taxon>Chrysomeloidea</taxon>
        <taxon>Chrysomelidae</taxon>
        <taxon>Galerucinae</taxon>
        <taxon>Diabroticina</taxon>
        <taxon>Diabroticites</taxon>
        <taxon>Diabrotica</taxon>
    </lineage>
</organism>
<evidence type="ECO:0000256" key="1">
    <source>
        <dbReference type="ARBA" id="ARBA00004477"/>
    </source>
</evidence>
<evidence type="ECO:0000256" key="5">
    <source>
        <dbReference type="ARBA" id="ARBA00022824"/>
    </source>
</evidence>
<accession>A0A6P7FE89</accession>
<evidence type="ECO:0000256" key="6">
    <source>
        <dbReference type="ARBA" id="ARBA00022892"/>
    </source>
</evidence>
<feature type="transmembrane region" description="Helical" evidence="11">
    <location>
        <begin position="134"/>
        <end position="156"/>
    </location>
</feature>
<dbReference type="Pfam" id="PF00810">
    <property type="entry name" value="ER_lumen_recept"/>
    <property type="match status" value="1"/>
</dbReference>
<evidence type="ECO:0000256" key="2">
    <source>
        <dbReference type="ARBA" id="ARBA00010120"/>
    </source>
</evidence>
<feature type="transmembrane region" description="Helical" evidence="11">
    <location>
        <begin position="162"/>
        <end position="182"/>
    </location>
</feature>
<evidence type="ECO:0000256" key="9">
    <source>
        <dbReference type="ARBA" id="ARBA00023136"/>
    </source>
</evidence>
<name>A0A6P7FE89_DIAVI</name>
<evidence type="ECO:0000313" key="12">
    <source>
        <dbReference type="RefSeq" id="XP_028131680.1"/>
    </source>
</evidence>
<evidence type="ECO:0000256" key="10">
    <source>
        <dbReference type="ARBA" id="ARBA00023170"/>
    </source>
</evidence>
<keyword evidence="4 11" id="KW-0812">Transmembrane</keyword>
<protein>
    <submittedName>
        <fullName evidence="12">ER lumen protein-retaining receptor-like</fullName>
    </submittedName>
</protein>
<comment type="subcellular location">
    <subcellularLocation>
        <location evidence="1">Endoplasmic reticulum membrane</location>
        <topology evidence="1">Multi-pass membrane protein</topology>
    </subcellularLocation>
</comment>
<dbReference type="GO" id="GO:0046923">
    <property type="term" value="F:ER retention sequence binding"/>
    <property type="evidence" value="ECO:0007669"/>
    <property type="project" value="InterPro"/>
</dbReference>
<keyword evidence="9 11" id="KW-0472">Membrane</keyword>
<keyword evidence="3" id="KW-0813">Transport</keyword>
<proteinExistence type="inferred from homology"/>
<keyword evidence="5" id="KW-0256">Endoplasmic reticulum</keyword>
<evidence type="ECO:0000256" key="11">
    <source>
        <dbReference type="SAM" id="Phobius"/>
    </source>
</evidence>
<feature type="transmembrane region" description="Helical" evidence="11">
    <location>
        <begin position="35"/>
        <end position="64"/>
    </location>
</feature>